<dbReference type="VEuPathDB" id="FungiDB:ATCC64974_84690"/>
<reference evidence="3" key="1">
    <citation type="submission" date="2018-10" db="EMBL/GenBank/DDBJ databases">
        <title>FDA dAtabase for Regulatory Grade micrObial Sequences (FDA-ARGOS): Supporting development and validation of Infectious Disease Dx tests.</title>
        <authorList>
            <person name="Kerrigan L."/>
            <person name="Tallon L."/>
            <person name="Sadzewicz L."/>
            <person name="Sengamalay N."/>
            <person name="Ott S."/>
            <person name="Godinez A."/>
            <person name="Nagaraj S."/>
            <person name="Vavikolanu K."/>
            <person name="Nadendla S."/>
            <person name="George J."/>
            <person name="Sichtig H."/>
        </authorList>
    </citation>
    <scope>NUCLEOTIDE SEQUENCE [LARGE SCALE GENOMIC DNA]</scope>
    <source>
        <strain evidence="3">FDAARGOS_311</strain>
    </source>
</reference>
<dbReference type="VEuPathDB" id="FungiDB:ASPNIDRAFT2_1137570"/>
<comment type="caution">
    <text evidence="2">The sequence shown here is derived from an EMBL/GenBank/DDBJ whole genome shotgun (WGS) entry which is preliminary data.</text>
</comment>
<name>A0A505HQ17_ASPNG</name>
<feature type="region of interest" description="Disordered" evidence="1">
    <location>
        <begin position="1"/>
        <end position="43"/>
    </location>
</feature>
<dbReference type="Proteomes" id="UP000197666">
    <property type="component" value="Unassembled WGS sequence"/>
</dbReference>
<organism evidence="2 3">
    <name type="scientific">Aspergillus niger</name>
    <dbReference type="NCBI Taxonomy" id="5061"/>
    <lineage>
        <taxon>Eukaryota</taxon>
        <taxon>Fungi</taxon>
        <taxon>Dikarya</taxon>
        <taxon>Ascomycota</taxon>
        <taxon>Pezizomycotina</taxon>
        <taxon>Eurotiomycetes</taxon>
        <taxon>Eurotiomycetidae</taxon>
        <taxon>Eurotiales</taxon>
        <taxon>Aspergillaceae</taxon>
        <taxon>Aspergillus</taxon>
        <taxon>Aspergillus subgen. Circumdati</taxon>
    </lineage>
</organism>
<dbReference type="AlphaFoldDB" id="A0A505HQ17"/>
<gene>
    <name evidence="2" type="ORF">CAN33_000035</name>
</gene>
<evidence type="ECO:0000313" key="2">
    <source>
        <dbReference type="EMBL" id="TPR02786.1"/>
    </source>
</evidence>
<proteinExistence type="predicted"/>
<dbReference type="EMBL" id="NKJJ02000016">
    <property type="protein sequence ID" value="TPR02786.1"/>
    <property type="molecule type" value="Genomic_DNA"/>
</dbReference>
<accession>A0A505HQ17</accession>
<evidence type="ECO:0000313" key="3">
    <source>
        <dbReference type="Proteomes" id="UP000197666"/>
    </source>
</evidence>
<protein>
    <submittedName>
        <fullName evidence="2">Uncharacterized protein</fullName>
    </submittedName>
</protein>
<feature type="compositionally biased region" description="Basic and acidic residues" evidence="1">
    <location>
        <begin position="1"/>
        <end position="14"/>
    </location>
</feature>
<evidence type="ECO:0000256" key="1">
    <source>
        <dbReference type="SAM" id="MobiDB-lite"/>
    </source>
</evidence>
<sequence length="114" mass="12574">MRTDRGAERDHSLHGQEWVQGPRGSGHGHAQDPRDQRKRSVSAYLGPETFSNVYVAELRGLVLANKTRIVLMAEAKRTGRMPVFSDSPATVRAMHAPRMSSDQPTQVALLGVRA</sequence>